<dbReference type="Pfam" id="PF00206">
    <property type="entry name" value="Lyase_1"/>
    <property type="match status" value="1"/>
</dbReference>
<evidence type="ECO:0000256" key="2">
    <source>
        <dbReference type="SAM" id="MobiDB-lite"/>
    </source>
</evidence>
<dbReference type="InterPro" id="IPR020557">
    <property type="entry name" value="Fumarate_lyase_CS"/>
</dbReference>
<dbReference type="EMBL" id="FNEE01000021">
    <property type="protein sequence ID" value="SDK81595.1"/>
    <property type="molecule type" value="Genomic_DNA"/>
</dbReference>
<keyword evidence="1 5" id="KW-0456">Lyase</keyword>
<dbReference type="PRINTS" id="PR00145">
    <property type="entry name" value="ARGSUCLYASE"/>
</dbReference>
<sequence length="496" mass="53096">MRLRANCASAMTEVIVVTKAPEIERIEKDPLGPVSIPVDAYYGPQTARGIANFPISGIRISHFPNFIKSLAYVKMAAARANAVLGDLDKQKADVICQVCEEIAAGRHLSHFPLDVFQGGAGTSTNMNINEVIANRGLEIMGLPRGQYDQLHPNNDVNFAQSTNDVYPTAIRLAILLSRGALQRALEQLATELEGKSEAFSDVIKLGRTQLQDAVPMTLGQEFQAFATTLREDVARLGEIGAFFHEINLGGTAIGTGINTNPGYQAAAVAELRAISGLPVIPAGNLIEACWDTGAFVLFSGMLKRTATKLSKICNDLRLLSSGPRGGLNEINLPALQPGSSIMPGKVNPVVPEVVNQVAFQIIGYDLTITLASEAGQLQLNVMEPVIAYNLLHSLELLTNAVDVLRTKCVVGITANAETCRRHLEASTAVATALTPAIGYDRAAELAKLVLSSGKTIREVLAEQPDLSEELIAQAADPHLLTRPMPSRPASQQRAED</sequence>
<evidence type="ECO:0000313" key="6">
    <source>
        <dbReference type="Proteomes" id="UP000198894"/>
    </source>
</evidence>
<dbReference type="Proteomes" id="UP000198894">
    <property type="component" value="Unassembled WGS sequence"/>
</dbReference>
<dbReference type="InterPro" id="IPR018951">
    <property type="entry name" value="Fumarase_C_C"/>
</dbReference>
<dbReference type="FunFam" id="1.10.275.10:FF:000001">
    <property type="entry name" value="Fumarate hydratase, mitochondrial"/>
    <property type="match status" value="1"/>
</dbReference>
<dbReference type="InterPro" id="IPR024083">
    <property type="entry name" value="Fumarase/histidase_N"/>
</dbReference>
<dbReference type="InterPro" id="IPR051546">
    <property type="entry name" value="Aspartate_Ammonia-Lyase"/>
</dbReference>
<feature type="domain" description="Fumarase C C-terminal" evidence="4">
    <location>
        <begin position="430"/>
        <end position="481"/>
    </location>
</feature>
<dbReference type="InterPro" id="IPR000362">
    <property type="entry name" value="Fumarate_lyase_fam"/>
</dbReference>
<evidence type="ECO:0000259" key="4">
    <source>
        <dbReference type="Pfam" id="PF10415"/>
    </source>
</evidence>
<dbReference type="CDD" id="cd01357">
    <property type="entry name" value="Aspartase"/>
    <property type="match status" value="1"/>
</dbReference>
<organism evidence="5 6">
    <name type="scientific">Mesorhizobium muleiense</name>
    <dbReference type="NCBI Taxonomy" id="1004279"/>
    <lineage>
        <taxon>Bacteria</taxon>
        <taxon>Pseudomonadati</taxon>
        <taxon>Pseudomonadota</taxon>
        <taxon>Alphaproteobacteria</taxon>
        <taxon>Hyphomicrobiales</taxon>
        <taxon>Phyllobacteriaceae</taxon>
        <taxon>Mesorhizobium</taxon>
    </lineage>
</organism>
<reference evidence="6" key="1">
    <citation type="submission" date="2016-10" db="EMBL/GenBank/DDBJ databases">
        <authorList>
            <person name="Varghese N."/>
            <person name="Submissions S."/>
        </authorList>
    </citation>
    <scope>NUCLEOTIDE SEQUENCE [LARGE SCALE GENOMIC DNA]</scope>
    <source>
        <strain evidence="6">CGMCC 1.11022</strain>
    </source>
</reference>
<dbReference type="GO" id="GO:0006531">
    <property type="term" value="P:aspartate metabolic process"/>
    <property type="evidence" value="ECO:0007669"/>
    <property type="project" value="TreeGrafter"/>
</dbReference>
<dbReference type="SUPFAM" id="SSF48557">
    <property type="entry name" value="L-aspartase-like"/>
    <property type="match status" value="1"/>
</dbReference>
<dbReference type="PANTHER" id="PTHR42696:SF2">
    <property type="entry name" value="ASPARTATE AMMONIA-LYASE"/>
    <property type="match status" value="1"/>
</dbReference>
<dbReference type="InterPro" id="IPR022761">
    <property type="entry name" value="Fumarate_lyase_N"/>
</dbReference>
<protein>
    <submittedName>
        <fullName evidence="5">Aspartate ammonia-lyase</fullName>
    </submittedName>
</protein>
<dbReference type="Gene3D" id="1.10.275.10">
    <property type="entry name" value="Fumarase/aspartase (N-terminal domain)"/>
    <property type="match status" value="1"/>
</dbReference>
<dbReference type="GO" id="GO:0008797">
    <property type="term" value="F:aspartate ammonia-lyase activity"/>
    <property type="evidence" value="ECO:0007669"/>
    <property type="project" value="TreeGrafter"/>
</dbReference>
<evidence type="ECO:0000259" key="3">
    <source>
        <dbReference type="Pfam" id="PF00206"/>
    </source>
</evidence>
<dbReference type="InterPro" id="IPR008948">
    <property type="entry name" value="L-Aspartase-like"/>
</dbReference>
<proteinExistence type="predicted"/>
<dbReference type="GO" id="GO:0006099">
    <property type="term" value="P:tricarboxylic acid cycle"/>
    <property type="evidence" value="ECO:0007669"/>
    <property type="project" value="InterPro"/>
</dbReference>
<accession>A0A1G9F007</accession>
<dbReference type="NCBIfam" id="NF008909">
    <property type="entry name" value="PRK12273.1"/>
    <property type="match status" value="1"/>
</dbReference>
<keyword evidence="6" id="KW-1185">Reference proteome</keyword>
<dbReference type="AlphaFoldDB" id="A0A1G9F007"/>
<dbReference type="Pfam" id="PF10415">
    <property type="entry name" value="FumaraseC_C"/>
    <property type="match status" value="1"/>
</dbReference>
<gene>
    <name evidence="5" type="ORF">SAMN05428953_12133</name>
</gene>
<feature type="region of interest" description="Disordered" evidence="2">
    <location>
        <begin position="477"/>
        <end position="496"/>
    </location>
</feature>
<name>A0A1G9F007_9HYPH</name>
<dbReference type="Gene3D" id="1.20.200.10">
    <property type="entry name" value="Fumarase/aspartase (Central domain)"/>
    <property type="match status" value="1"/>
</dbReference>
<evidence type="ECO:0000256" key="1">
    <source>
        <dbReference type="ARBA" id="ARBA00023239"/>
    </source>
</evidence>
<feature type="domain" description="Fumarate lyase N-terminal" evidence="3">
    <location>
        <begin position="33"/>
        <end position="363"/>
    </location>
</feature>
<dbReference type="FunFam" id="1.20.200.10:FF:000001">
    <property type="entry name" value="Fumarate hydratase, mitochondrial"/>
    <property type="match status" value="1"/>
</dbReference>
<dbReference type="Gene3D" id="1.10.40.30">
    <property type="entry name" value="Fumarase/aspartase (C-terminal domain)"/>
    <property type="match status" value="1"/>
</dbReference>
<dbReference type="PROSITE" id="PS00163">
    <property type="entry name" value="FUMARATE_LYASES"/>
    <property type="match status" value="1"/>
</dbReference>
<dbReference type="PRINTS" id="PR00149">
    <property type="entry name" value="FUMRATELYASE"/>
</dbReference>
<evidence type="ECO:0000313" key="5">
    <source>
        <dbReference type="EMBL" id="SDK81595.1"/>
    </source>
</evidence>
<dbReference type="GO" id="GO:0005829">
    <property type="term" value="C:cytosol"/>
    <property type="evidence" value="ECO:0007669"/>
    <property type="project" value="TreeGrafter"/>
</dbReference>
<dbReference type="PANTHER" id="PTHR42696">
    <property type="entry name" value="ASPARTATE AMMONIA-LYASE"/>
    <property type="match status" value="1"/>
</dbReference>